<sequence>MNKNANQLQRDLDLDPEIRELESDFQLWKAAFRDELTAHLAALQCDNDLFGFALEPAEDLGNLHFITCVGRESALEDRDSLPQRFSHVEWRGFLPPKDFEKSLQYLEDIGKKYHDLFIDSAYSEDTKVGAAFRRRLYSEMLEAMLECDRRGDFRNIWFKIISFSDFNHSIQLRSFLRLNCNWRFLTNCVCLVSKRLGSFMGKIGRRVGEH</sequence>
<proteinExistence type="predicted"/>
<dbReference type="EMBL" id="ANOG01000238">
    <property type="protein sequence ID" value="EMI21505.1"/>
    <property type="molecule type" value="Genomic_DNA"/>
</dbReference>
<organism evidence="1 2">
    <name type="scientific">Rhodopirellula maiorica SM1</name>
    <dbReference type="NCBI Taxonomy" id="1265738"/>
    <lineage>
        <taxon>Bacteria</taxon>
        <taxon>Pseudomonadati</taxon>
        <taxon>Planctomycetota</taxon>
        <taxon>Planctomycetia</taxon>
        <taxon>Pirellulales</taxon>
        <taxon>Pirellulaceae</taxon>
        <taxon>Novipirellula</taxon>
    </lineage>
</organism>
<dbReference type="RefSeq" id="WP_008693553.1">
    <property type="nucleotide sequence ID" value="NZ_ANOG01000238.1"/>
</dbReference>
<reference evidence="1 2" key="1">
    <citation type="journal article" date="2013" name="Mar. Genomics">
        <title>Expression of sulfatases in Rhodopirellula baltica and the diversity of sulfatases in the genus Rhodopirellula.</title>
        <authorList>
            <person name="Wegner C.E."/>
            <person name="Richter-Heitmann T."/>
            <person name="Klindworth A."/>
            <person name="Klockow C."/>
            <person name="Richter M."/>
            <person name="Achstetter T."/>
            <person name="Glockner F.O."/>
            <person name="Harder J."/>
        </authorList>
    </citation>
    <scope>NUCLEOTIDE SEQUENCE [LARGE SCALE GENOMIC DNA]</scope>
    <source>
        <strain evidence="1 2">SM1</strain>
    </source>
</reference>
<evidence type="ECO:0000313" key="1">
    <source>
        <dbReference type="EMBL" id="EMI21505.1"/>
    </source>
</evidence>
<dbReference type="Proteomes" id="UP000011991">
    <property type="component" value="Unassembled WGS sequence"/>
</dbReference>
<protein>
    <submittedName>
        <fullName evidence="1">Uncharacterized protein</fullName>
    </submittedName>
</protein>
<accession>M5RQD5</accession>
<evidence type="ECO:0000313" key="2">
    <source>
        <dbReference type="Proteomes" id="UP000011991"/>
    </source>
</evidence>
<keyword evidence="2" id="KW-1185">Reference proteome</keyword>
<name>M5RQD5_9BACT</name>
<dbReference type="AlphaFoldDB" id="M5RQD5"/>
<comment type="caution">
    <text evidence="1">The sequence shown here is derived from an EMBL/GenBank/DDBJ whole genome shotgun (WGS) entry which is preliminary data.</text>
</comment>
<gene>
    <name evidence="1" type="ORF">RMSM_01566</name>
</gene>